<gene>
    <name evidence="3" type="ORF">ACFO5I_00280</name>
</gene>
<dbReference type="CDD" id="cd07255">
    <property type="entry name" value="VOC_BsCatE_like_N"/>
    <property type="match status" value="1"/>
</dbReference>
<keyword evidence="4" id="KW-1185">Reference proteome</keyword>
<evidence type="ECO:0000313" key="3">
    <source>
        <dbReference type="EMBL" id="MFC4718210.1"/>
    </source>
</evidence>
<organism evidence="3 4">
    <name type="scientific">Enterococcus lemanii</name>
    <dbReference type="NCBI Taxonomy" id="1159752"/>
    <lineage>
        <taxon>Bacteria</taxon>
        <taxon>Bacillati</taxon>
        <taxon>Bacillota</taxon>
        <taxon>Bacilli</taxon>
        <taxon>Lactobacillales</taxon>
        <taxon>Enterococcaceae</taxon>
        <taxon>Enterococcus</taxon>
    </lineage>
</organism>
<dbReference type="RefSeq" id="WP_239576141.1">
    <property type="nucleotide sequence ID" value="NZ_JAFBFD010000023.1"/>
</dbReference>
<protein>
    <submittedName>
        <fullName evidence="3">VOC family protein</fullName>
    </submittedName>
</protein>
<dbReference type="PANTHER" id="PTHR43279">
    <property type="entry name" value="CATECHOL-2,3-DIOXYGENASE"/>
    <property type="match status" value="1"/>
</dbReference>
<dbReference type="InterPro" id="IPR004360">
    <property type="entry name" value="Glyas_Fos-R_dOase_dom"/>
</dbReference>
<evidence type="ECO:0000313" key="4">
    <source>
        <dbReference type="Proteomes" id="UP001595969"/>
    </source>
</evidence>
<dbReference type="Proteomes" id="UP001595969">
    <property type="component" value="Unassembled WGS sequence"/>
</dbReference>
<accession>A0ABV9MRL8</accession>
<feature type="domain" description="VOC" evidence="2">
    <location>
        <begin position="169"/>
        <end position="284"/>
    </location>
</feature>
<keyword evidence="1" id="KW-0479">Metal-binding</keyword>
<dbReference type="InterPro" id="IPR037523">
    <property type="entry name" value="VOC_core"/>
</dbReference>
<evidence type="ECO:0000256" key="1">
    <source>
        <dbReference type="ARBA" id="ARBA00022723"/>
    </source>
</evidence>
<dbReference type="InterPro" id="IPR018146">
    <property type="entry name" value="Glyoxalase_1_CS"/>
</dbReference>
<dbReference type="Gene3D" id="3.10.180.10">
    <property type="entry name" value="2,3-Dihydroxybiphenyl 1,2-Dioxygenase, domain 1"/>
    <property type="match status" value="2"/>
</dbReference>
<dbReference type="EMBL" id="JBHSGS010000003">
    <property type="protein sequence ID" value="MFC4718210.1"/>
    <property type="molecule type" value="Genomic_DNA"/>
</dbReference>
<evidence type="ECO:0000259" key="2">
    <source>
        <dbReference type="PROSITE" id="PS51819"/>
    </source>
</evidence>
<reference evidence="4" key="1">
    <citation type="journal article" date="2019" name="Int. J. Syst. Evol. Microbiol.">
        <title>The Global Catalogue of Microorganisms (GCM) 10K type strain sequencing project: providing services to taxonomists for standard genome sequencing and annotation.</title>
        <authorList>
            <consortium name="The Broad Institute Genomics Platform"/>
            <consortium name="The Broad Institute Genome Sequencing Center for Infectious Disease"/>
            <person name="Wu L."/>
            <person name="Ma J."/>
        </authorList>
    </citation>
    <scope>NUCLEOTIDE SEQUENCE [LARGE SCALE GENOMIC DNA]</scope>
    <source>
        <strain evidence="4">CGMCC 1.19032</strain>
    </source>
</reference>
<sequence>MMSFHQAPTTFVGQVDLKVSDLERSLQFYQKIIGFSILNQTDSSATLTADGQHPLLTITQPEQATYGQQPAIGLYHFALLLPMRSDLANLVRHFAQIGLPFASGDHLVSEAIYLNDPDGNGIEVYIDRDPQTWRWQNNEVEMATLAVNFEDLLQTTSLDSWQVLPKETVMGHVHLQVADIASSRNFYVNGLGFQVVSHFGQQALFLSDNDYHHHIAFNTWAGANATKPLANQVGLIGFTLIYANEVKRQTAIDGLEKIGAVVFKENNDWVTIDPSGNRINLKVTP</sequence>
<name>A0ABV9MRL8_9ENTE</name>
<dbReference type="PROSITE" id="PS00934">
    <property type="entry name" value="GLYOXALASE_I_1"/>
    <property type="match status" value="1"/>
</dbReference>
<dbReference type="SUPFAM" id="SSF54593">
    <property type="entry name" value="Glyoxalase/Bleomycin resistance protein/Dihydroxybiphenyl dioxygenase"/>
    <property type="match status" value="2"/>
</dbReference>
<dbReference type="Pfam" id="PF00903">
    <property type="entry name" value="Glyoxalase"/>
    <property type="match status" value="2"/>
</dbReference>
<dbReference type="PANTHER" id="PTHR43279:SF1">
    <property type="entry name" value="CATECHOL-2,3-DIOXYGENASE"/>
    <property type="match status" value="1"/>
</dbReference>
<feature type="domain" description="VOC" evidence="2">
    <location>
        <begin position="11"/>
        <end position="127"/>
    </location>
</feature>
<dbReference type="PROSITE" id="PS51819">
    <property type="entry name" value="VOC"/>
    <property type="match status" value="2"/>
</dbReference>
<comment type="caution">
    <text evidence="3">The sequence shown here is derived from an EMBL/GenBank/DDBJ whole genome shotgun (WGS) entry which is preliminary data.</text>
</comment>
<dbReference type="InterPro" id="IPR029068">
    <property type="entry name" value="Glyas_Bleomycin-R_OHBP_Dase"/>
</dbReference>
<proteinExistence type="predicted"/>